<feature type="compositionally biased region" description="Low complexity" evidence="1">
    <location>
        <begin position="69"/>
        <end position="80"/>
    </location>
</feature>
<evidence type="ECO:0000256" key="1">
    <source>
        <dbReference type="SAM" id="MobiDB-lite"/>
    </source>
</evidence>
<dbReference type="EMBL" id="CADCVE010000015">
    <property type="protein sequence ID" value="CAA9444115.1"/>
    <property type="molecule type" value="Genomic_DNA"/>
</dbReference>
<feature type="region of interest" description="Disordered" evidence="1">
    <location>
        <begin position="1"/>
        <end position="127"/>
    </location>
</feature>
<organism evidence="2">
    <name type="scientific">uncultured Rubrobacteraceae bacterium</name>
    <dbReference type="NCBI Taxonomy" id="349277"/>
    <lineage>
        <taxon>Bacteria</taxon>
        <taxon>Bacillati</taxon>
        <taxon>Actinomycetota</taxon>
        <taxon>Rubrobacteria</taxon>
        <taxon>Rubrobacterales</taxon>
        <taxon>Rubrobacteraceae</taxon>
        <taxon>environmental samples</taxon>
    </lineage>
</organism>
<evidence type="ECO:0000313" key="2">
    <source>
        <dbReference type="EMBL" id="CAA9444115.1"/>
    </source>
</evidence>
<keyword evidence="2" id="KW-0067">ATP-binding</keyword>
<sequence>GEGDRDPEPQRRLLPASGTRGRYALRSQGGYGRNRRAQRRREEHSGQSHARARAETTRRGRGPRPPGRPAGAAVGRLRAPTRGCRLELPGKRLRRCNDGAGSLHEAPPAARAPRQGAGVGGFEDRGDGEVRRYAHRGVLRWAAAAYLPGAGSGPGGGGAAVRRAGIRSGCSFPARDIRSPARAAADGQDRDRDHPRPLVRRRALRPGTALEQAHRRLRAPGGGIHAGALERDLPEPPHDPQGRGPYGRHRGREAGWL</sequence>
<gene>
    <name evidence="2" type="ORF">AVDCRST_MAG28-808</name>
</gene>
<dbReference type="GO" id="GO:0005524">
    <property type="term" value="F:ATP binding"/>
    <property type="evidence" value="ECO:0007669"/>
    <property type="project" value="UniProtKB-KW"/>
</dbReference>
<feature type="compositionally biased region" description="Basic and acidic residues" evidence="1">
    <location>
        <begin position="1"/>
        <end position="11"/>
    </location>
</feature>
<name>A0A6J4QJS8_9ACTN</name>
<feature type="compositionally biased region" description="Low complexity" evidence="1">
    <location>
        <begin position="106"/>
        <end position="116"/>
    </location>
</feature>
<feature type="compositionally biased region" description="Basic and acidic residues" evidence="1">
    <location>
        <begin position="187"/>
        <end position="196"/>
    </location>
</feature>
<reference evidence="2" key="1">
    <citation type="submission" date="2020-02" db="EMBL/GenBank/DDBJ databases">
        <authorList>
            <person name="Meier V. D."/>
        </authorList>
    </citation>
    <scope>NUCLEOTIDE SEQUENCE</scope>
    <source>
        <strain evidence="2">AVDCRST_MAG28</strain>
    </source>
</reference>
<feature type="compositionally biased region" description="Basic and acidic residues" evidence="1">
    <location>
        <begin position="40"/>
        <end position="58"/>
    </location>
</feature>
<feature type="compositionally biased region" description="Basic and acidic residues" evidence="1">
    <location>
        <begin position="228"/>
        <end position="241"/>
    </location>
</feature>
<accession>A0A6J4QJS8</accession>
<protein>
    <submittedName>
        <fullName evidence="2">Manganese ABC transporter, ATP-binding protein SitB</fullName>
    </submittedName>
</protein>
<keyword evidence="2" id="KW-0547">Nucleotide-binding</keyword>
<feature type="non-terminal residue" evidence="2">
    <location>
        <position position="257"/>
    </location>
</feature>
<feature type="non-terminal residue" evidence="2">
    <location>
        <position position="1"/>
    </location>
</feature>
<dbReference type="AlphaFoldDB" id="A0A6J4QJS8"/>
<feature type="region of interest" description="Disordered" evidence="1">
    <location>
        <begin position="171"/>
        <end position="257"/>
    </location>
</feature>
<proteinExistence type="predicted"/>